<dbReference type="Proteomes" id="UP000199182">
    <property type="component" value="Unassembled WGS sequence"/>
</dbReference>
<dbReference type="Pfam" id="PF00248">
    <property type="entry name" value="Aldo_ket_red"/>
    <property type="match status" value="1"/>
</dbReference>
<dbReference type="PANTHER" id="PTHR43364">
    <property type="entry name" value="NADH-SPECIFIC METHYLGLYOXAL REDUCTASE-RELATED"/>
    <property type="match status" value="1"/>
</dbReference>
<evidence type="ECO:0000313" key="3">
    <source>
        <dbReference type="Proteomes" id="UP000199182"/>
    </source>
</evidence>
<feature type="domain" description="NADP-dependent oxidoreductase" evidence="1">
    <location>
        <begin position="17"/>
        <end position="333"/>
    </location>
</feature>
<dbReference type="GO" id="GO:0005829">
    <property type="term" value="C:cytosol"/>
    <property type="evidence" value="ECO:0007669"/>
    <property type="project" value="TreeGrafter"/>
</dbReference>
<dbReference type="InterPro" id="IPR036812">
    <property type="entry name" value="NAD(P)_OxRdtase_dom_sf"/>
</dbReference>
<evidence type="ECO:0000313" key="2">
    <source>
        <dbReference type="EMBL" id="SDN62226.1"/>
    </source>
</evidence>
<protein>
    <submittedName>
        <fullName evidence="2">Predicted oxidoreductase</fullName>
    </submittedName>
</protein>
<dbReference type="PANTHER" id="PTHR43364:SF6">
    <property type="entry name" value="OXIDOREDUCTASE-RELATED"/>
    <property type="match status" value="1"/>
</dbReference>
<dbReference type="RefSeq" id="WP_092641352.1">
    <property type="nucleotide sequence ID" value="NZ_FNID01000025.1"/>
</dbReference>
<keyword evidence="3" id="KW-1185">Reference proteome</keyword>
<gene>
    <name evidence="2" type="ORF">SAMN05192585_12527</name>
</gene>
<organism evidence="2 3">
    <name type="scientific">Acetanaerobacterium elongatum</name>
    <dbReference type="NCBI Taxonomy" id="258515"/>
    <lineage>
        <taxon>Bacteria</taxon>
        <taxon>Bacillati</taxon>
        <taxon>Bacillota</taxon>
        <taxon>Clostridia</taxon>
        <taxon>Eubacteriales</taxon>
        <taxon>Oscillospiraceae</taxon>
        <taxon>Acetanaerobacterium</taxon>
    </lineage>
</organism>
<dbReference type="InterPro" id="IPR050523">
    <property type="entry name" value="AKR_Detox_Biosynth"/>
</dbReference>
<sequence length="335" mass="38079">MIMQEFGTTGEKVSRFCLGCMLMGTAMDDNTSQRVLNHFTEAGGNFLDTANCYAWWMGSGEFVGDESENVLGKWMQERKNRHEIFLATKVGGRLKNPHNIRGADGIPEWDRVPGEYEGLSAGVIRKGIEDSLRRLKTDYIDLYYTHVYDKNTPIEETLSVLNQLVKEGKVRHIGCSNLTVAQLKEAREISKRLGVRLYTAVQQEYSYLHPKQGVDTGIVEHVDAGQLEYIKANPDITLMAYSPLLKGIYNSEEKRKRYYNWSNFDSTENARKLEIVDKLSRELGVTGNQLVLAWLLRQEPKLIPILGFSNEEQYRENIAALTITLTDGQLAEMGR</sequence>
<dbReference type="InterPro" id="IPR023210">
    <property type="entry name" value="NADP_OxRdtase_dom"/>
</dbReference>
<reference evidence="2 3" key="1">
    <citation type="submission" date="2016-10" db="EMBL/GenBank/DDBJ databases">
        <authorList>
            <person name="de Groot N.N."/>
        </authorList>
    </citation>
    <scope>NUCLEOTIDE SEQUENCE [LARGE SCALE GENOMIC DNA]</scope>
    <source>
        <strain evidence="2 3">CGMCC 1.5012</strain>
    </source>
</reference>
<name>A0A1H0CWP8_9FIRM</name>
<dbReference type="STRING" id="258515.SAMN05192585_12527"/>
<accession>A0A1H0CWP8</accession>
<dbReference type="Gene3D" id="3.20.20.100">
    <property type="entry name" value="NADP-dependent oxidoreductase domain"/>
    <property type="match status" value="1"/>
</dbReference>
<evidence type="ECO:0000259" key="1">
    <source>
        <dbReference type="Pfam" id="PF00248"/>
    </source>
</evidence>
<dbReference type="EMBL" id="FNID01000025">
    <property type="protein sequence ID" value="SDN62226.1"/>
    <property type="molecule type" value="Genomic_DNA"/>
</dbReference>
<proteinExistence type="predicted"/>
<dbReference type="AlphaFoldDB" id="A0A1H0CWP8"/>
<dbReference type="SUPFAM" id="SSF51430">
    <property type="entry name" value="NAD(P)-linked oxidoreductase"/>
    <property type="match status" value="1"/>
</dbReference>
<dbReference type="OrthoDB" id="9804790at2"/>